<evidence type="ECO:0008006" key="4">
    <source>
        <dbReference type="Google" id="ProtNLM"/>
    </source>
</evidence>
<feature type="region of interest" description="Disordered" evidence="1">
    <location>
        <begin position="1"/>
        <end position="26"/>
    </location>
</feature>
<name>A0AAE5RZK5_9HYPH</name>
<evidence type="ECO:0000313" key="2">
    <source>
        <dbReference type="EMBL" id="POO52494.1"/>
    </source>
</evidence>
<dbReference type="Pfam" id="PF14384">
    <property type="entry name" value="BrnA_antitoxin"/>
    <property type="match status" value="1"/>
</dbReference>
<sequence length="87" mass="9506">MTVMSNKTVIDADNPEWTDADFGRAKPASQLPDDIAAFFPKTRGQQKAPTKIPLSIRLSPEVVDHYKATGPGWQARIDDVLKKAAGL</sequence>
<proteinExistence type="predicted"/>
<dbReference type="AlphaFoldDB" id="A0AAE5RZK5"/>
<dbReference type="Proteomes" id="UP000237447">
    <property type="component" value="Unassembled WGS sequence"/>
</dbReference>
<dbReference type="InterPro" id="IPR025528">
    <property type="entry name" value="BrnA_antitoxin"/>
</dbReference>
<gene>
    <name evidence="2" type="ORF">CPJ18_09450</name>
</gene>
<organism evidence="2 3">
    <name type="scientific">Agrobacterium rosae</name>
    <dbReference type="NCBI Taxonomy" id="1972867"/>
    <lineage>
        <taxon>Bacteria</taxon>
        <taxon>Pseudomonadati</taxon>
        <taxon>Pseudomonadota</taxon>
        <taxon>Alphaproteobacteria</taxon>
        <taxon>Hyphomicrobiales</taxon>
        <taxon>Rhizobiaceae</taxon>
        <taxon>Rhizobium/Agrobacterium group</taxon>
        <taxon>Agrobacterium</taxon>
    </lineage>
</organism>
<protein>
    <recommendedName>
        <fullName evidence="4">BrnA antitoxin of type II toxin-antitoxin system</fullName>
    </recommendedName>
</protein>
<evidence type="ECO:0000256" key="1">
    <source>
        <dbReference type="SAM" id="MobiDB-lite"/>
    </source>
</evidence>
<comment type="caution">
    <text evidence="2">The sequence shown here is derived from an EMBL/GenBank/DDBJ whole genome shotgun (WGS) entry which is preliminary data.</text>
</comment>
<accession>A0AAE5RZK5</accession>
<evidence type="ECO:0000313" key="3">
    <source>
        <dbReference type="Proteomes" id="UP000237447"/>
    </source>
</evidence>
<reference evidence="2 3" key="1">
    <citation type="journal article" date="2018" name="Syst. Appl. Microbiol.">
        <title>Agrobacterium rosae sp. nov., isolated from galls on different agricultural crops.</title>
        <authorList>
            <person name="Kuzmanovic N."/>
            <person name="Pulawska J."/>
            <person name="Smalla K."/>
            <person name="Nesme X."/>
        </authorList>
    </citation>
    <scope>NUCLEOTIDE SEQUENCE [LARGE SCALE GENOMIC DNA]</scope>
    <source>
        <strain evidence="2 3">NCPPB 1650</strain>
    </source>
</reference>
<dbReference type="EMBL" id="NXEJ01000004">
    <property type="protein sequence ID" value="POO52494.1"/>
    <property type="molecule type" value="Genomic_DNA"/>
</dbReference>